<dbReference type="SMART" id="SM00028">
    <property type="entry name" value="TPR"/>
    <property type="match status" value="6"/>
</dbReference>
<evidence type="ECO:0000259" key="1">
    <source>
        <dbReference type="Pfam" id="PF13283"/>
    </source>
</evidence>
<dbReference type="SUPFAM" id="SSF48452">
    <property type="entry name" value="TPR-like"/>
    <property type="match status" value="4"/>
</dbReference>
<protein>
    <submittedName>
        <fullName evidence="2">Tetratricopeptide repeat protein</fullName>
    </submittedName>
</protein>
<dbReference type="InterPro" id="IPR011990">
    <property type="entry name" value="TPR-like_helical_dom_sf"/>
</dbReference>
<keyword evidence="3" id="KW-1185">Reference proteome</keyword>
<dbReference type="InterPro" id="IPR019734">
    <property type="entry name" value="TPR_rpt"/>
</dbReference>
<dbReference type="Pfam" id="PF14559">
    <property type="entry name" value="TPR_19"/>
    <property type="match status" value="1"/>
</dbReference>
<name>A0A974SK48_9HYPH</name>
<proteinExistence type="predicted"/>
<gene>
    <name evidence="2" type="ORF">EZH22_07250</name>
</gene>
<dbReference type="Pfam" id="PF13283">
    <property type="entry name" value="NfrA_C"/>
    <property type="match status" value="1"/>
</dbReference>
<dbReference type="Gene3D" id="1.25.40.10">
    <property type="entry name" value="Tetratricopeptide repeat domain"/>
    <property type="match status" value="4"/>
</dbReference>
<dbReference type="AlphaFoldDB" id="A0A974SK48"/>
<organism evidence="2 3">
    <name type="scientific">Xanthobacter dioxanivorans</name>
    <dbReference type="NCBI Taxonomy" id="2528964"/>
    <lineage>
        <taxon>Bacteria</taxon>
        <taxon>Pseudomonadati</taxon>
        <taxon>Pseudomonadota</taxon>
        <taxon>Alphaproteobacteria</taxon>
        <taxon>Hyphomicrobiales</taxon>
        <taxon>Xanthobacteraceae</taxon>
        <taxon>Xanthobacter</taxon>
    </lineage>
</organism>
<feature type="domain" description="Bacteriophage N4 adsorption protein A C-terminal" evidence="1">
    <location>
        <begin position="954"/>
        <end position="1125"/>
    </location>
</feature>
<dbReference type="EMBL" id="CP063362">
    <property type="protein sequence ID" value="QRG08122.1"/>
    <property type="molecule type" value="Genomic_DNA"/>
</dbReference>
<dbReference type="Pfam" id="PF13432">
    <property type="entry name" value="TPR_16"/>
    <property type="match status" value="4"/>
</dbReference>
<evidence type="ECO:0000313" key="3">
    <source>
        <dbReference type="Proteomes" id="UP000596427"/>
    </source>
</evidence>
<reference evidence="2 3" key="1">
    <citation type="submission" date="2020-10" db="EMBL/GenBank/DDBJ databases">
        <title>Degradation of 1,4-Dioxane by Xanthobacter sp. YN2, via a Novel Group-2 Soluble Di-Iron Monooxygenase.</title>
        <authorList>
            <person name="Ma F."/>
            <person name="Wang Y."/>
            <person name="Yang J."/>
            <person name="Guo H."/>
            <person name="Su D."/>
            <person name="Yu L."/>
        </authorList>
    </citation>
    <scope>NUCLEOTIDE SEQUENCE [LARGE SCALE GENOMIC DNA]</scope>
    <source>
        <strain evidence="2 3">YN2</strain>
    </source>
</reference>
<dbReference type="KEGG" id="xdi:EZH22_07250"/>
<dbReference type="Proteomes" id="UP000596427">
    <property type="component" value="Chromosome"/>
</dbReference>
<dbReference type="RefSeq" id="WP_203195033.1">
    <property type="nucleotide sequence ID" value="NZ_CP063362.1"/>
</dbReference>
<evidence type="ECO:0000313" key="2">
    <source>
        <dbReference type="EMBL" id="QRG08122.1"/>
    </source>
</evidence>
<dbReference type="InterPro" id="IPR025137">
    <property type="entry name" value="NfrA_C"/>
</dbReference>
<sequence>MLAASATALTLPALDAARADPPELTGAAWTAADRAYAAQRDKKYADTVTYAREALKLRPDVPRLWLLLMDALEAQGRTGEAVAVANEAVAAGIKDQTLTARLRAQSKILAQEPSLAANKALEAQNPKAAIDAARRAIALVPDDLSYRMLLVYALIADGQIAAAEQAAGQAVDADPRSFLPRTLRGYLRERLGRIPEAEQDFDTALTDEVLVGPTARDVRIVMADAAIAAGHPARAIKLLEPLDQSDTAVAARVRVTRTQERNPKSVPDKAFQSLPVPYQKCVDTPYGPSCSLVPATTPPGGGATDTPGYDAALEAFNAYREGNDALAETRIREALKENPANPAWRRLLVDVLERAKKYKELDAAVRDAVAQGDGDPTLLALRAANEKRLAEPLAVQAIKEIGRGKAQAAVGPARQAVERAPDALIYRIVLINALLAAGQFQDAEAAATAAVADNDKEPIPHVLRGWLLQKLGQREDAVKEFDRALGSNVLTDLEDLNYRLIAANAALAAGQAEDALKLLEPLDGERNKEVGAVRKLAEALVRAPGGKRPALMAPVVLCQPTGYGVICSVFSGQTMQVAGAAGLNPAAPGYAAASAAYAAFAQRDYATAIREARRAIDAEPGNTNYQVLLLNALTTAGRYAEAEAVANRLLAGNPRDATLLVQRANLRMRARDFTGAIHDFRAALASGRLPGDQVRIVRLSLADAALNAKQPELALSALEPYANEGSYEVQARLGYAYLALDDKEAALGAFTRAAAGARNGQERLSMLTARVGVLSQLGRKEEARQLFLSAYNSGALRGLKLVDLAVLASTAGEDEMAYEYFSEANSRSQLRGTNLVNAAYNARRTYHNAEAVDYFKAAIDENREGKLALDPQYLFGLRREVAELTRTWGAYASVSYGAVGVAPGSFLAPPSPGANHTIGAGGEIYWRPPGIGYRDGAIFELFVRGFGTLYSDAGGPTGFDTIQGSVGARWKPLKTENLVFEISYLFPVGQYSRDDMLLRAAYSKAEGTDLRVDVDNWRAWQIYADYNYFVMEPQTVATFEARYGHAFRLDAISDRLVLWPYLAIGGGYDTGYATPFALGAGPGLTARYWFNEDEYAAPRSYVDLTLQYRFKLAGDERAEGIFAGAFMSY</sequence>
<dbReference type="PANTHER" id="PTHR12558:SF13">
    <property type="entry name" value="CELL DIVISION CYCLE PROTEIN 27 HOMOLOG"/>
    <property type="match status" value="1"/>
</dbReference>
<dbReference type="PANTHER" id="PTHR12558">
    <property type="entry name" value="CELL DIVISION CYCLE 16,23,27"/>
    <property type="match status" value="1"/>
</dbReference>
<accession>A0A974SK48</accession>